<dbReference type="AlphaFoldDB" id="A0A0P0WMF0"/>
<dbReference type="InParanoid" id="A0A0P0WMF0"/>
<accession>A0A0P0WMF0</accession>
<reference evidence="2" key="1">
    <citation type="journal article" date="2005" name="Nature">
        <title>The map-based sequence of the rice genome.</title>
        <authorList>
            <consortium name="International rice genome sequencing project (IRGSP)"/>
            <person name="Matsumoto T."/>
            <person name="Wu J."/>
            <person name="Kanamori H."/>
            <person name="Katayose Y."/>
            <person name="Fujisawa M."/>
            <person name="Namiki N."/>
            <person name="Mizuno H."/>
            <person name="Yamamoto K."/>
            <person name="Antonio B.A."/>
            <person name="Baba T."/>
            <person name="Sakata K."/>
            <person name="Nagamura Y."/>
            <person name="Aoki H."/>
            <person name="Arikawa K."/>
            <person name="Arita K."/>
            <person name="Bito T."/>
            <person name="Chiden Y."/>
            <person name="Fujitsuka N."/>
            <person name="Fukunaka R."/>
            <person name="Hamada M."/>
            <person name="Harada C."/>
            <person name="Hayashi A."/>
            <person name="Hijishita S."/>
            <person name="Honda M."/>
            <person name="Hosokawa S."/>
            <person name="Ichikawa Y."/>
            <person name="Idonuma A."/>
            <person name="Iijima M."/>
            <person name="Ikeda M."/>
            <person name="Ikeno M."/>
            <person name="Ito K."/>
            <person name="Ito S."/>
            <person name="Ito T."/>
            <person name="Ito Y."/>
            <person name="Ito Y."/>
            <person name="Iwabuchi A."/>
            <person name="Kamiya K."/>
            <person name="Karasawa W."/>
            <person name="Kurita K."/>
            <person name="Katagiri S."/>
            <person name="Kikuta A."/>
            <person name="Kobayashi H."/>
            <person name="Kobayashi N."/>
            <person name="Machita K."/>
            <person name="Maehara T."/>
            <person name="Masukawa M."/>
            <person name="Mizubayashi T."/>
            <person name="Mukai Y."/>
            <person name="Nagasaki H."/>
            <person name="Nagata Y."/>
            <person name="Naito S."/>
            <person name="Nakashima M."/>
            <person name="Nakama Y."/>
            <person name="Nakamichi Y."/>
            <person name="Nakamura M."/>
            <person name="Meguro A."/>
            <person name="Negishi M."/>
            <person name="Ohta I."/>
            <person name="Ohta T."/>
            <person name="Okamoto M."/>
            <person name="Ono N."/>
            <person name="Saji S."/>
            <person name="Sakaguchi M."/>
            <person name="Sakai K."/>
            <person name="Shibata M."/>
            <person name="Shimokawa T."/>
            <person name="Song J."/>
            <person name="Takazaki Y."/>
            <person name="Terasawa K."/>
            <person name="Tsugane M."/>
            <person name="Tsuji K."/>
            <person name="Ueda S."/>
            <person name="Waki K."/>
            <person name="Yamagata H."/>
            <person name="Yamamoto M."/>
            <person name="Yamamoto S."/>
            <person name="Yamane H."/>
            <person name="Yoshiki S."/>
            <person name="Yoshihara R."/>
            <person name="Yukawa K."/>
            <person name="Zhong H."/>
            <person name="Yano M."/>
            <person name="Yuan Q."/>
            <person name="Ouyang S."/>
            <person name="Liu J."/>
            <person name="Jones K.M."/>
            <person name="Gansberger K."/>
            <person name="Moffat K."/>
            <person name="Hill J."/>
            <person name="Bera J."/>
            <person name="Fadrosh D."/>
            <person name="Jin S."/>
            <person name="Johri S."/>
            <person name="Kim M."/>
            <person name="Overton L."/>
            <person name="Reardon M."/>
            <person name="Tsitrin T."/>
            <person name="Vuong H."/>
            <person name="Weaver B."/>
            <person name="Ciecko A."/>
            <person name="Tallon L."/>
            <person name="Jackson J."/>
            <person name="Pai G."/>
            <person name="Aken S.V."/>
            <person name="Utterback T."/>
            <person name="Reidmuller S."/>
            <person name="Feldblyum T."/>
            <person name="Hsiao J."/>
            <person name="Zismann V."/>
            <person name="Iobst S."/>
            <person name="de Vazeille A.R."/>
            <person name="Buell C.R."/>
            <person name="Ying K."/>
            <person name="Li Y."/>
            <person name="Lu T."/>
            <person name="Huang Y."/>
            <person name="Zhao Q."/>
            <person name="Feng Q."/>
            <person name="Zhang L."/>
            <person name="Zhu J."/>
            <person name="Weng Q."/>
            <person name="Mu J."/>
            <person name="Lu Y."/>
            <person name="Fan D."/>
            <person name="Liu Y."/>
            <person name="Guan J."/>
            <person name="Zhang Y."/>
            <person name="Yu S."/>
            <person name="Liu X."/>
            <person name="Zhang Y."/>
            <person name="Hong G."/>
            <person name="Han B."/>
            <person name="Choisne N."/>
            <person name="Demange N."/>
            <person name="Orjeda G."/>
            <person name="Samain S."/>
            <person name="Cattolico L."/>
            <person name="Pelletier E."/>
            <person name="Couloux A."/>
            <person name="Segurens B."/>
            <person name="Wincker P."/>
            <person name="D'Hont A."/>
            <person name="Scarpelli C."/>
            <person name="Weissenbach J."/>
            <person name="Salanoubat M."/>
            <person name="Quetier F."/>
            <person name="Yu Y."/>
            <person name="Kim H.R."/>
            <person name="Rambo T."/>
            <person name="Currie J."/>
            <person name="Collura K."/>
            <person name="Luo M."/>
            <person name="Yang T."/>
            <person name="Ammiraju J.S.S."/>
            <person name="Engler F."/>
            <person name="Soderlund C."/>
            <person name="Wing R.A."/>
            <person name="Palmer L.E."/>
            <person name="de la Bastide M."/>
            <person name="Spiegel L."/>
            <person name="Nascimento L."/>
            <person name="Zutavern T."/>
            <person name="O'Shaughnessy A."/>
            <person name="Dike S."/>
            <person name="Dedhia N."/>
            <person name="Preston R."/>
            <person name="Balija V."/>
            <person name="McCombie W.R."/>
            <person name="Chow T."/>
            <person name="Chen H."/>
            <person name="Chung M."/>
            <person name="Chen C."/>
            <person name="Shaw J."/>
            <person name="Wu H."/>
            <person name="Hsiao K."/>
            <person name="Chao Y."/>
            <person name="Chu M."/>
            <person name="Cheng C."/>
            <person name="Hour A."/>
            <person name="Lee P."/>
            <person name="Lin S."/>
            <person name="Lin Y."/>
            <person name="Liou J."/>
            <person name="Liu S."/>
            <person name="Hsing Y."/>
            <person name="Raghuvanshi S."/>
            <person name="Mohanty A."/>
            <person name="Bharti A.K."/>
            <person name="Gaur A."/>
            <person name="Gupta V."/>
            <person name="Kumar D."/>
            <person name="Ravi V."/>
            <person name="Vij S."/>
            <person name="Kapur A."/>
            <person name="Khurana P."/>
            <person name="Khurana P."/>
            <person name="Khurana J.P."/>
            <person name="Tyagi A.K."/>
            <person name="Gaikwad K."/>
            <person name="Singh A."/>
            <person name="Dalal V."/>
            <person name="Srivastava S."/>
            <person name="Dixit A."/>
            <person name="Pal A.K."/>
            <person name="Ghazi I.A."/>
            <person name="Yadav M."/>
            <person name="Pandit A."/>
            <person name="Bhargava A."/>
            <person name="Sureshbabu K."/>
            <person name="Batra K."/>
            <person name="Sharma T.R."/>
            <person name="Mohapatra T."/>
            <person name="Singh N.K."/>
            <person name="Messing J."/>
            <person name="Nelson A.B."/>
            <person name="Fuks G."/>
            <person name="Kavchok S."/>
            <person name="Keizer G."/>
            <person name="Linton E."/>
            <person name="Llaca V."/>
            <person name="Song R."/>
            <person name="Tanyolac B."/>
            <person name="Young S."/>
            <person name="Ho-Il K."/>
            <person name="Hahn J.H."/>
            <person name="Sangsakoo G."/>
            <person name="Vanavichit A."/>
            <person name="de Mattos Luiz.A.T."/>
            <person name="Zimmer P.D."/>
            <person name="Malone G."/>
            <person name="Dellagostin O."/>
            <person name="de Oliveira A.C."/>
            <person name="Bevan M."/>
            <person name="Bancroft I."/>
            <person name="Minx P."/>
            <person name="Cordum H."/>
            <person name="Wilson R."/>
            <person name="Cheng Z."/>
            <person name="Jin W."/>
            <person name="Jiang J."/>
            <person name="Leong S.A."/>
            <person name="Iwama H."/>
            <person name="Gojobori T."/>
            <person name="Itoh T."/>
            <person name="Niimura Y."/>
            <person name="Fujii Y."/>
            <person name="Habara T."/>
            <person name="Sakai H."/>
            <person name="Sato Y."/>
            <person name="Wilson G."/>
            <person name="Kumar K."/>
            <person name="McCouch S."/>
            <person name="Juretic N."/>
            <person name="Hoen D."/>
            <person name="Wright S."/>
            <person name="Bruskiewich R."/>
            <person name="Bureau T."/>
            <person name="Miyao A."/>
            <person name="Hirochika H."/>
            <person name="Nishikawa T."/>
            <person name="Kadowaki K."/>
            <person name="Sugiura M."/>
            <person name="Burr B."/>
            <person name="Sasaki T."/>
        </authorList>
    </citation>
    <scope>NUCLEOTIDE SEQUENCE [LARGE SCALE GENOMIC DNA]</scope>
    <source>
        <strain evidence="2">cv. Nipponbare</strain>
    </source>
</reference>
<dbReference type="EMBL" id="AP014961">
    <property type="protein sequence ID" value="BAS94018.1"/>
    <property type="molecule type" value="Genomic_DNA"/>
</dbReference>
<dbReference type="Proteomes" id="UP000059680">
    <property type="component" value="Chromosome 5"/>
</dbReference>
<proteinExistence type="predicted"/>
<sequence length="76" mass="8663">MNCFHVDGLLQSPLLNMIPPSHEEVVNNQPKPRGQLNAAFTSICLLEQLLQLITIHVLDVGHFFRIRAELHITNHE</sequence>
<gene>
    <name evidence="1" type="ordered locus">Os05g0413575</name>
    <name evidence="1" type="ORF">OSNPB_050413575</name>
</gene>
<reference evidence="1 2" key="3">
    <citation type="journal article" date="2013" name="Rice">
        <title>Improvement of the Oryza sativa Nipponbare reference genome using next generation sequence and optical map data.</title>
        <authorList>
            <person name="Kawahara Y."/>
            <person name="de la Bastide M."/>
            <person name="Hamilton J.P."/>
            <person name="Kanamori H."/>
            <person name="McCombie W.R."/>
            <person name="Ouyang S."/>
            <person name="Schwartz D.C."/>
            <person name="Tanaka T."/>
            <person name="Wu J."/>
            <person name="Zhou S."/>
            <person name="Childs K.L."/>
            <person name="Davidson R.M."/>
            <person name="Lin H."/>
            <person name="Quesada-Ocampo L."/>
            <person name="Vaillancourt B."/>
            <person name="Sakai H."/>
            <person name="Lee S.S."/>
            <person name="Kim J."/>
            <person name="Numa H."/>
            <person name="Itoh T."/>
            <person name="Buell C.R."/>
            <person name="Matsumoto T."/>
        </authorList>
    </citation>
    <scope>NUCLEOTIDE SEQUENCE [LARGE SCALE GENOMIC DNA]</scope>
    <source>
        <strain evidence="2">cv. Nipponbare</strain>
    </source>
</reference>
<protein>
    <submittedName>
        <fullName evidence="1">Os05g0413575 protein</fullName>
    </submittedName>
</protein>
<organism evidence="1 2">
    <name type="scientific">Oryza sativa subsp. japonica</name>
    <name type="common">Rice</name>
    <dbReference type="NCBI Taxonomy" id="39947"/>
    <lineage>
        <taxon>Eukaryota</taxon>
        <taxon>Viridiplantae</taxon>
        <taxon>Streptophyta</taxon>
        <taxon>Embryophyta</taxon>
        <taxon>Tracheophyta</taxon>
        <taxon>Spermatophyta</taxon>
        <taxon>Magnoliopsida</taxon>
        <taxon>Liliopsida</taxon>
        <taxon>Poales</taxon>
        <taxon>Poaceae</taxon>
        <taxon>BOP clade</taxon>
        <taxon>Oryzoideae</taxon>
        <taxon>Oryzeae</taxon>
        <taxon>Oryzinae</taxon>
        <taxon>Oryza</taxon>
        <taxon>Oryza sativa</taxon>
    </lineage>
</organism>
<evidence type="ECO:0000313" key="1">
    <source>
        <dbReference type="EMBL" id="BAS94018.1"/>
    </source>
</evidence>
<name>A0A0P0WMF0_ORYSJ</name>
<dbReference type="Gramene" id="Os05t0413575-00">
    <property type="protein sequence ID" value="Os05t0413575-00"/>
    <property type="gene ID" value="Os05g0413575"/>
</dbReference>
<keyword evidence="2" id="KW-1185">Reference proteome</keyword>
<evidence type="ECO:0000313" key="2">
    <source>
        <dbReference type="Proteomes" id="UP000059680"/>
    </source>
</evidence>
<dbReference type="eggNOG" id="ENOG502R55R">
    <property type="taxonomic scope" value="Eukaryota"/>
</dbReference>
<reference evidence="1 2" key="2">
    <citation type="journal article" date="2013" name="Plant Cell Physiol.">
        <title>Rice Annotation Project Database (RAP-DB): an integrative and interactive database for rice genomics.</title>
        <authorList>
            <person name="Sakai H."/>
            <person name="Lee S.S."/>
            <person name="Tanaka T."/>
            <person name="Numa H."/>
            <person name="Kim J."/>
            <person name="Kawahara Y."/>
            <person name="Wakimoto H."/>
            <person name="Yang C.C."/>
            <person name="Iwamoto M."/>
            <person name="Abe T."/>
            <person name="Yamada Y."/>
            <person name="Muto A."/>
            <person name="Inokuchi H."/>
            <person name="Ikemura T."/>
            <person name="Matsumoto T."/>
            <person name="Sasaki T."/>
            <person name="Itoh T."/>
        </authorList>
    </citation>
    <scope>NUCLEOTIDE SEQUENCE [LARGE SCALE GENOMIC DNA]</scope>
    <source>
        <strain evidence="2">cv. Nipponbare</strain>
    </source>
</reference>
<dbReference type="PaxDb" id="39947-A0A0P0WMF0"/>